<proteinExistence type="predicted"/>
<evidence type="ECO:0000313" key="4">
    <source>
        <dbReference type="Proteomes" id="UP001295740"/>
    </source>
</evidence>
<dbReference type="Proteomes" id="UP001295740">
    <property type="component" value="Unassembled WGS sequence"/>
</dbReference>
<dbReference type="InterPro" id="IPR056009">
    <property type="entry name" value="DUF7587"/>
</dbReference>
<gene>
    <name evidence="3" type="ORF">KHLLAP_LOCUS7052</name>
</gene>
<feature type="region of interest" description="Disordered" evidence="1">
    <location>
        <begin position="354"/>
        <end position="378"/>
    </location>
</feature>
<name>A0AAI8YGN3_9PEZI</name>
<evidence type="ECO:0000259" key="2">
    <source>
        <dbReference type="Pfam" id="PF24494"/>
    </source>
</evidence>
<accession>A0AAI8YGN3</accession>
<comment type="caution">
    <text evidence="3">The sequence shown here is derived from an EMBL/GenBank/DDBJ whole genome shotgun (WGS) entry which is preliminary data.</text>
</comment>
<organism evidence="3 4">
    <name type="scientific">Anthostomella pinea</name>
    <dbReference type="NCBI Taxonomy" id="933095"/>
    <lineage>
        <taxon>Eukaryota</taxon>
        <taxon>Fungi</taxon>
        <taxon>Dikarya</taxon>
        <taxon>Ascomycota</taxon>
        <taxon>Pezizomycotina</taxon>
        <taxon>Sordariomycetes</taxon>
        <taxon>Xylariomycetidae</taxon>
        <taxon>Xylariales</taxon>
        <taxon>Xylariaceae</taxon>
        <taxon>Anthostomella</taxon>
    </lineage>
</organism>
<protein>
    <submittedName>
        <fullName evidence="3">Uu.00g077700.m01.CDS01</fullName>
    </submittedName>
</protein>
<keyword evidence="4" id="KW-1185">Reference proteome</keyword>
<dbReference type="AlphaFoldDB" id="A0AAI8YGN3"/>
<dbReference type="EMBL" id="CAUWAG010000010">
    <property type="protein sequence ID" value="CAJ2506584.1"/>
    <property type="molecule type" value="Genomic_DNA"/>
</dbReference>
<dbReference type="Pfam" id="PF24494">
    <property type="entry name" value="DUF7587"/>
    <property type="match status" value="1"/>
</dbReference>
<sequence>MDEATAGFQKLSLGRRYVGFADDSVDEPIKPYPTDTPRYLFRVFSAKSAGENTSEWVKSEDARDGQLTDIFTRDDQDNVAIALNEHLRWMRCKSQGDPFMSWTTSLAFAIQYAIYKQKEEGTRLHEIHLCIIDTTQYPKGTFMRDLDLITAFRDRDNGLGNLYTLRHKNRTDFSGYYYFGEYLSQGEVHLEGRSCIVPCDRVINNDLFQLMPRIQANYLSKKSEWANPVVGLREPFYANDQPGTTEPGDLEAAEMISCRFEAPWRLPMLINLLALCPRRADDPVIISHVSRIIHNDKTHLASLKATVVANNSIPEVQLFGQIMSAINESEEVKKIEDVQRQVKTPEVATQSVNNNSALQHVSQGRPDVTASSSSSSTVGTLFSGVNKSTVGQIDDTTIKFDSQQRDVLKAIERRLDEILVSIRGSEKQLYELCNRLRTVMDRHSVDDDELTEIIGIVKERFKADIF</sequence>
<evidence type="ECO:0000313" key="3">
    <source>
        <dbReference type="EMBL" id="CAJ2506584.1"/>
    </source>
</evidence>
<feature type="domain" description="DUF7587" evidence="2">
    <location>
        <begin position="36"/>
        <end position="188"/>
    </location>
</feature>
<reference evidence="3" key="1">
    <citation type="submission" date="2023-10" db="EMBL/GenBank/DDBJ databases">
        <authorList>
            <person name="Hackl T."/>
        </authorList>
    </citation>
    <scope>NUCLEOTIDE SEQUENCE</scope>
</reference>
<evidence type="ECO:0000256" key="1">
    <source>
        <dbReference type="SAM" id="MobiDB-lite"/>
    </source>
</evidence>